<dbReference type="AlphaFoldDB" id="A0AAP3XRX2"/>
<reference evidence="1 2" key="1">
    <citation type="submission" date="2023-03" db="EMBL/GenBank/DDBJ databases">
        <title>YIM 152171 draft genome.</title>
        <authorList>
            <person name="Yang Z."/>
        </authorList>
    </citation>
    <scope>NUCLEOTIDE SEQUENCE [LARGE SCALE GENOMIC DNA]</scope>
    <source>
        <strain evidence="1 2">YIM 152171</strain>
    </source>
</reference>
<organism evidence="1 2">
    <name type="scientific">Marinimicrococcus flavescens</name>
    <dbReference type="NCBI Taxonomy" id="3031815"/>
    <lineage>
        <taxon>Bacteria</taxon>
        <taxon>Pseudomonadati</taxon>
        <taxon>Pseudomonadota</taxon>
        <taxon>Alphaproteobacteria</taxon>
        <taxon>Geminicoccales</taxon>
        <taxon>Geminicoccaceae</taxon>
        <taxon>Marinimicrococcus</taxon>
    </lineage>
</organism>
<evidence type="ECO:0000313" key="2">
    <source>
        <dbReference type="Proteomes" id="UP001301140"/>
    </source>
</evidence>
<evidence type="ECO:0000313" key="1">
    <source>
        <dbReference type="EMBL" id="MDF1586909.1"/>
    </source>
</evidence>
<comment type="caution">
    <text evidence="1">The sequence shown here is derived from an EMBL/GenBank/DDBJ whole genome shotgun (WGS) entry which is preliminary data.</text>
</comment>
<dbReference type="Proteomes" id="UP001301140">
    <property type="component" value="Unassembled WGS sequence"/>
</dbReference>
<dbReference type="RefSeq" id="WP_327789329.1">
    <property type="nucleotide sequence ID" value="NZ_JARGEQ010000097.1"/>
</dbReference>
<proteinExistence type="predicted"/>
<accession>A0AAP3XRX2</accession>
<protein>
    <submittedName>
        <fullName evidence="1">Uncharacterized protein</fullName>
    </submittedName>
</protein>
<sequence>MNKALCGPCALKGELNLETRIHLANSRKLDVVYICPDCGSSHRWTFKREGAEVPEQPAPEMAENVEKEEKETFIQTMLF</sequence>
<gene>
    <name evidence="1" type="ORF">PZ740_11015</name>
</gene>
<name>A0AAP3XRX2_9PROT</name>
<dbReference type="EMBL" id="JARGEQ010000097">
    <property type="protein sequence ID" value="MDF1586909.1"/>
    <property type="molecule type" value="Genomic_DNA"/>
</dbReference>
<keyword evidence="2" id="KW-1185">Reference proteome</keyword>